<keyword evidence="11" id="KW-1185">Reference proteome</keyword>
<keyword evidence="2" id="KW-0902">Two-component regulatory system</keyword>
<evidence type="ECO:0000256" key="7">
    <source>
        <dbReference type="PROSITE-ProRule" id="PRU01091"/>
    </source>
</evidence>
<evidence type="ECO:0000313" key="11">
    <source>
        <dbReference type="Proteomes" id="UP000481327"/>
    </source>
</evidence>
<dbReference type="CDD" id="cd00383">
    <property type="entry name" value="trans_reg_C"/>
    <property type="match status" value="1"/>
</dbReference>
<comment type="caution">
    <text evidence="10">The sequence shown here is derived from an EMBL/GenBank/DDBJ whole genome shotgun (WGS) entry which is preliminary data.</text>
</comment>
<evidence type="ECO:0000256" key="6">
    <source>
        <dbReference type="PROSITE-ProRule" id="PRU00169"/>
    </source>
</evidence>
<dbReference type="InterPro" id="IPR001867">
    <property type="entry name" value="OmpR/PhoB-type_DNA-bd"/>
</dbReference>
<evidence type="ECO:0000256" key="1">
    <source>
        <dbReference type="ARBA" id="ARBA00022553"/>
    </source>
</evidence>
<feature type="domain" description="Response regulatory" evidence="8">
    <location>
        <begin position="15"/>
        <end position="128"/>
    </location>
</feature>
<accession>A0A7C9KWW9</accession>
<evidence type="ECO:0000313" key="10">
    <source>
        <dbReference type="EMBL" id="MQT17365.1"/>
    </source>
</evidence>
<dbReference type="PROSITE" id="PS50110">
    <property type="entry name" value="RESPONSE_REGULATORY"/>
    <property type="match status" value="1"/>
</dbReference>
<dbReference type="Pfam" id="PF00072">
    <property type="entry name" value="Response_reg"/>
    <property type="match status" value="1"/>
</dbReference>
<proteinExistence type="predicted"/>
<dbReference type="RefSeq" id="WP_152577840.1">
    <property type="nucleotide sequence ID" value="NZ_JAATJI010000002.1"/>
</dbReference>
<dbReference type="AlphaFoldDB" id="A0A7C9KWW9"/>
<dbReference type="Proteomes" id="UP000481327">
    <property type="component" value="Unassembled WGS sequence"/>
</dbReference>
<keyword evidence="1 6" id="KW-0597">Phosphoprotein</keyword>
<name>A0A7C9KWW9_9SPHN</name>
<dbReference type="InterPro" id="IPR001789">
    <property type="entry name" value="Sig_transdc_resp-reg_receiver"/>
</dbReference>
<keyword evidence="5" id="KW-0804">Transcription</keyword>
<dbReference type="GO" id="GO:0000156">
    <property type="term" value="F:phosphorelay response regulator activity"/>
    <property type="evidence" value="ECO:0007669"/>
    <property type="project" value="TreeGrafter"/>
</dbReference>
<keyword evidence="3" id="KW-0805">Transcription regulation</keyword>
<dbReference type="OrthoDB" id="2181430at2"/>
<sequence length="241" mass="26507">MGIASDQPRAAATPRVVVVDDDPDLRSLIGGFLREHHFDVVTAADAGGLTARLGESPVDLILLDLMMPGEDGLSVLRRIDGPNRPGIIVLSAMGDEHDRIEGLELGADDYLAKPCNPRELLARIRAVLRRRDEVRLAVGNRDFRFGGWRLDVIARRLSHATAPSTQLTDAEFRVLKVLLETPQTVLSRDQLLDAAHGASADIFDRAIDVTISRLRRKLDPENLIRTVRNEGYMLAVTPEAA</sequence>
<dbReference type="Pfam" id="PF00486">
    <property type="entry name" value="Trans_reg_C"/>
    <property type="match status" value="1"/>
</dbReference>
<protein>
    <submittedName>
        <fullName evidence="10">Response regulator</fullName>
    </submittedName>
</protein>
<gene>
    <name evidence="10" type="ORF">F3168_08825</name>
</gene>
<dbReference type="Gene3D" id="6.10.250.690">
    <property type="match status" value="1"/>
</dbReference>
<dbReference type="GO" id="GO:0032993">
    <property type="term" value="C:protein-DNA complex"/>
    <property type="evidence" value="ECO:0007669"/>
    <property type="project" value="TreeGrafter"/>
</dbReference>
<evidence type="ECO:0000256" key="2">
    <source>
        <dbReference type="ARBA" id="ARBA00023012"/>
    </source>
</evidence>
<evidence type="ECO:0000256" key="4">
    <source>
        <dbReference type="ARBA" id="ARBA00023125"/>
    </source>
</evidence>
<dbReference type="GO" id="GO:0006355">
    <property type="term" value="P:regulation of DNA-templated transcription"/>
    <property type="evidence" value="ECO:0007669"/>
    <property type="project" value="InterPro"/>
</dbReference>
<evidence type="ECO:0000259" key="9">
    <source>
        <dbReference type="PROSITE" id="PS51755"/>
    </source>
</evidence>
<reference evidence="10 11" key="1">
    <citation type="submission" date="2019-09" db="EMBL/GenBank/DDBJ databases">
        <title>Polymorphobacter sp. isolated from a lake in China.</title>
        <authorList>
            <person name="Liu Z."/>
        </authorList>
    </citation>
    <scope>NUCLEOTIDE SEQUENCE [LARGE SCALE GENOMIC DNA]</scope>
    <source>
        <strain evidence="10 11">D40P</strain>
    </source>
</reference>
<keyword evidence="4 7" id="KW-0238">DNA-binding</keyword>
<dbReference type="SMART" id="SM00862">
    <property type="entry name" value="Trans_reg_C"/>
    <property type="match status" value="1"/>
</dbReference>
<dbReference type="SUPFAM" id="SSF46894">
    <property type="entry name" value="C-terminal effector domain of the bipartite response regulators"/>
    <property type="match status" value="1"/>
</dbReference>
<feature type="DNA-binding region" description="OmpR/PhoB-type" evidence="7">
    <location>
        <begin position="140"/>
        <end position="236"/>
    </location>
</feature>
<dbReference type="Gene3D" id="1.10.10.10">
    <property type="entry name" value="Winged helix-like DNA-binding domain superfamily/Winged helix DNA-binding domain"/>
    <property type="match status" value="1"/>
</dbReference>
<dbReference type="SUPFAM" id="SSF52172">
    <property type="entry name" value="CheY-like"/>
    <property type="match status" value="1"/>
</dbReference>
<dbReference type="PROSITE" id="PS51755">
    <property type="entry name" value="OMPR_PHOB"/>
    <property type="match status" value="1"/>
</dbReference>
<dbReference type="Gene3D" id="3.40.50.2300">
    <property type="match status" value="1"/>
</dbReference>
<evidence type="ECO:0000256" key="5">
    <source>
        <dbReference type="ARBA" id="ARBA00023163"/>
    </source>
</evidence>
<dbReference type="GO" id="GO:0000976">
    <property type="term" value="F:transcription cis-regulatory region binding"/>
    <property type="evidence" value="ECO:0007669"/>
    <property type="project" value="TreeGrafter"/>
</dbReference>
<dbReference type="PANTHER" id="PTHR48111">
    <property type="entry name" value="REGULATOR OF RPOS"/>
    <property type="match status" value="1"/>
</dbReference>
<evidence type="ECO:0000256" key="3">
    <source>
        <dbReference type="ARBA" id="ARBA00023015"/>
    </source>
</evidence>
<feature type="modified residue" description="4-aspartylphosphate" evidence="6">
    <location>
        <position position="64"/>
    </location>
</feature>
<organism evidence="10 11">
    <name type="scientific">Sandarakinorhabdus fusca</name>
    <dbReference type="NCBI Taxonomy" id="1439888"/>
    <lineage>
        <taxon>Bacteria</taxon>
        <taxon>Pseudomonadati</taxon>
        <taxon>Pseudomonadota</taxon>
        <taxon>Alphaproteobacteria</taxon>
        <taxon>Sphingomonadales</taxon>
        <taxon>Sphingosinicellaceae</taxon>
        <taxon>Sandarakinorhabdus</taxon>
    </lineage>
</organism>
<dbReference type="InterPro" id="IPR016032">
    <property type="entry name" value="Sig_transdc_resp-reg_C-effctor"/>
</dbReference>
<dbReference type="EMBL" id="WIOL01000003">
    <property type="protein sequence ID" value="MQT17365.1"/>
    <property type="molecule type" value="Genomic_DNA"/>
</dbReference>
<dbReference type="GO" id="GO:0005829">
    <property type="term" value="C:cytosol"/>
    <property type="evidence" value="ECO:0007669"/>
    <property type="project" value="TreeGrafter"/>
</dbReference>
<dbReference type="InterPro" id="IPR036388">
    <property type="entry name" value="WH-like_DNA-bd_sf"/>
</dbReference>
<evidence type="ECO:0000259" key="8">
    <source>
        <dbReference type="PROSITE" id="PS50110"/>
    </source>
</evidence>
<feature type="domain" description="OmpR/PhoB-type" evidence="9">
    <location>
        <begin position="140"/>
        <end position="236"/>
    </location>
</feature>
<dbReference type="PANTHER" id="PTHR48111:SF4">
    <property type="entry name" value="DNA-BINDING DUAL TRANSCRIPTIONAL REGULATOR OMPR"/>
    <property type="match status" value="1"/>
</dbReference>
<dbReference type="SMART" id="SM00448">
    <property type="entry name" value="REC"/>
    <property type="match status" value="1"/>
</dbReference>
<dbReference type="InterPro" id="IPR039420">
    <property type="entry name" value="WalR-like"/>
</dbReference>
<dbReference type="InterPro" id="IPR011006">
    <property type="entry name" value="CheY-like_superfamily"/>
</dbReference>